<dbReference type="AlphaFoldDB" id="A0A7W6KDF1"/>
<proteinExistence type="predicted"/>
<dbReference type="Proteomes" id="UP000532273">
    <property type="component" value="Unassembled WGS sequence"/>
</dbReference>
<organism evidence="2 3">
    <name type="scientific">Pedobacter zeae</name>
    <dbReference type="NCBI Taxonomy" id="1737356"/>
    <lineage>
        <taxon>Bacteria</taxon>
        <taxon>Pseudomonadati</taxon>
        <taxon>Bacteroidota</taxon>
        <taxon>Sphingobacteriia</taxon>
        <taxon>Sphingobacteriales</taxon>
        <taxon>Sphingobacteriaceae</taxon>
        <taxon>Pedobacter</taxon>
    </lineage>
</organism>
<gene>
    <name evidence="1" type="ORF">GCM10007422_01560</name>
    <name evidence="2" type="ORF">GGQ60_002508</name>
</gene>
<accession>A0A7W6KDF1</accession>
<reference evidence="4" key="2">
    <citation type="journal article" date="2019" name="Int. J. Syst. Evol. Microbiol.">
        <title>The Global Catalogue of Microorganisms (GCM) 10K type strain sequencing project: providing services to taxonomists for standard genome sequencing and annotation.</title>
        <authorList>
            <consortium name="The Broad Institute Genomics Platform"/>
            <consortium name="The Broad Institute Genome Sequencing Center for Infectious Disease"/>
            <person name="Wu L."/>
            <person name="Ma J."/>
        </authorList>
    </citation>
    <scope>NUCLEOTIDE SEQUENCE [LARGE SCALE GENOMIC DNA]</scope>
    <source>
        <strain evidence="4">CGMCC 1.15287</strain>
    </source>
</reference>
<comment type="caution">
    <text evidence="2">The sequence shown here is derived from an EMBL/GenBank/DDBJ whole genome shotgun (WGS) entry which is preliminary data.</text>
</comment>
<evidence type="ECO:0000313" key="1">
    <source>
        <dbReference type="EMBL" id="GGG92245.1"/>
    </source>
</evidence>
<sequence length="59" mass="6575">MADAFSRIYLINNKLIGNKKAKDCLKSLALLRVISDLIQTMPLMNGLKLGGFPKILEKN</sequence>
<reference evidence="1" key="1">
    <citation type="journal article" date="2014" name="Int. J. Syst. Evol. Microbiol.">
        <title>Complete genome of a new Firmicutes species belonging to the dominant human colonic microbiota ('Ruminococcus bicirculans') reveals two chromosomes and a selective capacity to utilize plant glucans.</title>
        <authorList>
            <consortium name="NISC Comparative Sequencing Program"/>
            <person name="Wegmann U."/>
            <person name="Louis P."/>
            <person name="Goesmann A."/>
            <person name="Henrissat B."/>
            <person name="Duncan S.H."/>
            <person name="Flint H.J."/>
        </authorList>
    </citation>
    <scope>NUCLEOTIDE SEQUENCE</scope>
    <source>
        <strain evidence="1">CGMCC 1.15287</strain>
    </source>
</reference>
<reference evidence="1" key="4">
    <citation type="submission" date="2024-05" db="EMBL/GenBank/DDBJ databases">
        <authorList>
            <person name="Sun Q."/>
            <person name="Zhou Y."/>
        </authorList>
    </citation>
    <scope>NUCLEOTIDE SEQUENCE</scope>
    <source>
        <strain evidence="1">CGMCC 1.15287</strain>
    </source>
</reference>
<evidence type="ECO:0000313" key="3">
    <source>
        <dbReference type="Proteomes" id="UP000532273"/>
    </source>
</evidence>
<dbReference type="Proteomes" id="UP000642938">
    <property type="component" value="Unassembled WGS sequence"/>
</dbReference>
<reference evidence="2 3" key="3">
    <citation type="submission" date="2020-08" db="EMBL/GenBank/DDBJ databases">
        <title>Genomic Encyclopedia of Type Strains, Phase IV (KMG-IV): sequencing the most valuable type-strain genomes for metagenomic binning, comparative biology and taxonomic classification.</title>
        <authorList>
            <person name="Goeker M."/>
        </authorList>
    </citation>
    <scope>NUCLEOTIDE SEQUENCE [LARGE SCALE GENOMIC DNA]</scope>
    <source>
        <strain evidence="2 3">DSM 100774</strain>
    </source>
</reference>
<dbReference type="EMBL" id="BMHZ01000001">
    <property type="protein sequence ID" value="GGG92245.1"/>
    <property type="molecule type" value="Genomic_DNA"/>
</dbReference>
<evidence type="ECO:0000313" key="4">
    <source>
        <dbReference type="Proteomes" id="UP000642938"/>
    </source>
</evidence>
<dbReference type="RefSeq" id="WP_221235935.1">
    <property type="nucleotide sequence ID" value="NZ_JACIEF010000002.1"/>
</dbReference>
<protein>
    <submittedName>
        <fullName evidence="2">Uncharacterized protein</fullName>
    </submittedName>
</protein>
<dbReference type="EMBL" id="JACIEF010000002">
    <property type="protein sequence ID" value="MBB4108527.1"/>
    <property type="molecule type" value="Genomic_DNA"/>
</dbReference>
<keyword evidence="4" id="KW-1185">Reference proteome</keyword>
<evidence type="ECO:0000313" key="2">
    <source>
        <dbReference type="EMBL" id="MBB4108527.1"/>
    </source>
</evidence>
<name>A0A7W6KDF1_9SPHI</name>